<feature type="domain" description="Histidine kinase" evidence="12">
    <location>
        <begin position="285"/>
        <end position="489"/>
    </location>
</feature>
<dbReference type="InterPro" id="IPR005467">
    <property type="entry name" value="His_kinase_dom"/>
</dbReference>
<dbReference type="GO" id="GO:0005524">
    <property type="term" value="F:ATP binding"/>
    <property type="evidence" value="ECO:0007669"/>
    <property type="project" value="UniProtKB-KW"/>
</dbReference>
<dbReference type="InterPro" id="IPR004358">
    <property type="entry name" value="Sig_transdc_His_kin-like_C"/>
</dbReference>
<dbReference type="PROSITE" id="PS50113">
    <property type="entry name" value="PAC"/>
    <property type="match status" value="1"/>
</dbReference>
<dbReference type="Proteomes" id="UP000318864">
    <property type="component" value="Unassembled WGS sequence"/>
</dbReference>
<reference evidence="15 16" key="1">
    <citation type="submission" date="2018-10" db="EMBL/GenBank/DDBJ databases">
        <title>Natronolimnobius sp. XQ-INN 246 isolated from Inner Mongolia Autonomous Region of China.</title>
        <authorList>
            <person name="Xue Q."/>
        </authorList>
    </citation>
    <scope>NUCLEOTIDE SEQUENCE [LARGE SCALE GENOMIC DNA]</scope>
    <source>
        <strain evidence="15 16">XQ-INN 246</strain>
    </source>
</reference>
<name>A0A4S3TMM2_9EURY</name>
<proteinExistence type="predicted"/>
<evidence type="ECO:0000256" key="8">
    <source>
        <dbReference type="ARBA" id="ARBA00022840"/>
    </source>
</evidence>
<comment type="subcellular location">
    <subcellularLocation>
        <location evidence="2">Membrane</location>
        <topology evidence="2">Multi-pass membrane protein</topology>
    </subcellularLocation>
</comment>
<evidence type="ECO:0000313" key="16">
    <source>
        <dbReference type="Proteomes" id="UP000318864"/>
    </source>
</evidence>
<evidence type="ECO:0000256" key="11">
    <source>
        <dbReference type="ARBA" id="ARBA00023136"/>
    </source>
</evidence>
<dbReference type="EC" id="2.7.13.3" evidence="3"/>
<dbReference type="GO" id="GO:0007234">
    <property type="term" value="P:osmosensory signaling via phosphorelay pathway"/>
    <property type="evidence" value="ECO:0007669"/>
    <property type="project" value="TreeGrafter"/>
</dbReference>
<sequence>MTSDGTGTADDFESGLSSPADSATIYPLVTGDGNRRVLREWLSTHDIYRVVDAEVDLEAAEFDLCIVDQGGLKRHADKLRRIKAETKPVLFPVLLLLPERQSEIIETDRGEIADNVFGTTIDEIVSLPIRQAELEWRIQALLRLRDQSLALQDRTDQLHQFKKAVEASGHAVYITDPEGTIEYVNPAFEELTGYDREEAVGRTPNILHSGEMPPSYFEELWETVLSGAVWEEEVIDRRKDGELYTAYQTISPITDGDDVTALVAVQVDITELKDVHRQLRVVDRILRHNLRNDLTVIRGQAERVRTDVSGELADAADEMIGLVDDLLTTSEKSRAITDVLSEQPDSQRIDIADVVRRIASAADADSSARIDVDVPDQAIASATTNVHEAIEELVKNAINHNGTESPSVSLSVTVNDQNVVVTVADNGPGIPEMDRAVLAAGDAIDDLYHGSGLGLWLVYWIVNRSGGSIAVGDIEPRGTRVTVSLPRDEVTTPATR</sequence>
<evidence type="ECO:0000256" key="6">
    <source>
        <dbReference type="ARBA" id="ARBA00022741"/>
    </source>
</evidence>
<dbReference type="RefSeq" id="WP_141464443.1">
    <property type="nucleotide sequence ID" value="NZ_RBZW01000021.1"/>
</dbReference>
<dbReference type="SMART" id="SM00086">
    <property type="entry name" value="PAC"/>
    <property type="match status" value="1"/>
</dbReference>
<evidence type="ECO:0000256" key="7">
    <source>
        <dbReference type="ARBA" id="ARBA00022777"/>
    </source>
</evidence>
<dbReference type="GO" id="GO:0000155">
    <property type="term" value="F:phosphorelay sensor kinase activity"/>
    <property type="evidence" value="ECO:0007669"/>
    <property type="project" value="InterPro"/>
</dbReference>
<comment type="caution">
    <text evidence="15">The sequence shown here is derived from an EMBL/GenBank/DDBJ whole genome shotgun (WGS) entry which is preliminary data.</text>
</comment>
<dbReference type="InterPro" id="IPR003594">
    <property type="entry name" value="HATPase_dom"/>
</dbReference>
<dbReference type="InterPro" id="IPR035965">
    <property type="entry name" value="PAS-like_dom_sf"/>
</dbReference>
<dbReference type="GO" id="GO:0030295">
    <property type="term" value="F:protein kinase activator activity"/>
    <property type="evidence" value="ECO:0007669"/>
    <property type="project" value="TreeGrafter"/>
</dbReference>
<dbReference type="Gene3D" id="3.30.450.20">
    <property type="entry name" value="PAS domain"/>
    <property type="match status" value="1"/>
</dbReference>
<dbReference type="Pfam" id="PF13426">
    <property type="entry name" value="PAS_9"/>
    <property type="match status" value="1"/>
</dbReference>
<evidence type="ECO:0000259" key="14">
    <source>
        <dbReference type="PROSITE" id="PS50113"/>
    </source>
</evidence>
<dbReference type="CDD" id="cd00075">
    <property type="entry name" value="HATPase"/>
    <property type="match status" value="1"/>
</dbReference>
<dbReference type="PROSITE" id="PS50112">
    <property type="entry name" value="PAS"/>
    <property type="match status" value="1"/>
</dbReference>
<evidence type="ECO:0000256" key="9">
    <source>
        <dbReference type="ARBA" id="ARBA00022989"/>
    </source>
</evidence>
<dbReference type="SMART" id="SM00387">
    <property type="entry name" value="HATPase_c"/>
    <property type="match status" value="1"/>
</dbReference>
<evidence type="ECO:0000256" key="4">
    <source>
        <dbReference type="ARBA" id="ARBA00022679"/>
    </source>
</evidence>
<feature type="domain" description="PAS" evidence="13">
    <location>
        <begin position="157"/>
        <end position="203"/>
    </location>
</feature>
<keyword evidence="5" id="KW-0812">Transmembrane</keyword>
<keyword evidence="8" id="KW-0067">ATP-binding</keyword>
<evidence type="ECO:0000256" key="2">
    <source>
        <dbReference type="ARBA" id="ARBA00004141"/>
    </source>
</evidence>
<dbReference type="SUPFAM" id="SSF55874">
    <property type="entry name" value="ATPase domain of HSP90 chaperone/DNA topoisomerase II/histidine kinase"/>
    <property type="match status" value="1"/>
</dbReference>
<evidence type="ECO:0000313" key="15">
    <source>
        <dbReference type="EMBL" id="THE65396.1"/>
    </source>
</evidence>
<keyword evidence="11" id="KW-0472">Membrane</keyword>
<keyword evidence="6" id="KW-0547">Nucleotide-binding</keyword>
<evidence type="ECO:0000256" key="1">
    <source>
        <dbReference type="ARBA" id="ARBA00000085"/>
    </source>
</evidence>
<dbReference type="GO" id="GO:0016020">
    <property type="term" value="C:membrane"/>
    <property type="evidence" value="ECO:0007669"/>
    <property type="project" value="UniProtKB-SubCell"/>
</dbReference>
<gene>
    <name evidence="15" type="ORF">D8Y22_09460</name>
</gene>
<keyword evidence="16" id="KW-1185">Reference proteome</keyword>
<dbReference type="InterPro" id="IPR000014">
    <property type="entry name" value="PAS"/>
</dbReference>
<dbReference type="PANTHER" id="PTHR42878">
    <property type="entry name" value="TWO-COMPONENT HISTIDINE KINASE"/>
    <property type="match status" value="1"/>
</dbReference>
<dbReference type="EMBL" id="RBZW01000021">
    <property type="protein sequence ID" value="THE65396.1"/>
    <property type="molecule type" value="Genomic_DNA"/>
</dbReference>
<keyword evidence="10" id="KW-0902">Two-component regulatory system</keyword>
<dbReference type="OrthoDB" id="230688at2157"/>
<dbReference type="GO" id="GO:0000156">
    <property type="term" value="F:phosphorelay response regulator activity"/>
    <property type="evidence" value="ECO:0007669"/>
    <property type="project" value="TreeGrafter"/>
</dbReference>
<dbReference type="Pfam" id="PF02518">
    <property type="entry name" value="HATPase_c"/>
    <property type="match status" value="1"/>
</dbReference>
<dbReference type="PANTHER" id="PTHR42878:SF7">
    <property type="entry name" value="SENSOR HISTIDINE KINASE GLRK"/>
    <property type="match status" value="1"/>
</dbReference>
<dbReference type="InterPro" id="IPR001610">
    <property type="entry name" value="PAC"/>
</dbReference>
<dbReference type="AlphaFoldDB" id="A0A4S3TMM2"/>
<keyword evidence="7" id="KW-0418">Kinase</keyword>
<evidence type="ECO:0000256" key="10">
    <source>
        <dbReference type="ARBA" id="ARBA00023012"/>
    </source>
</evidence>
<dbReference type="InterPro" id="IPR000700">
    <property type="entry name" value="PAS-assoc_C"/>
</dbReference>
<dbReference type="Gene3D" id="3.30.565.10">
    <property type="entry name" value="Histidine kinase-like ATPase, C-terminal domain"/>
    <property type="match status" value="1"/>
</dbReference>
<dbReference type="SUPFAM" id="SSF47384">
    <property type="entry name" value="Homodimeric domain of signal transducing histidine kinase"/>
    <property type="match status" value="1"/>
</dbReference>
<dbReference type="PROSITE" id="PS50109">
    <property type="entry name" value="HIS_KIN"/>
    <property type="match status" value="1"/>
</dbReference>
<evidence type="ECO:0000256" key="3">
    <source>
        <dbReference type="ARBA" id="ARBA00012438"/>
    </source>
</evidence>
<dbReference type="PRINTS" id="PR00344">
    <property type="entry name" value="BCTRLSENSOR"/>
</dbReference>
<dbReference type="CDD" id="cd00130">
    <property type="entry name" value="PAS"/>
    <property type="match status" value="1"/>
</dbReference>
<feature type="domain" description="PAC" evidence="14">
    <location>
        <begin position="228"/>
        <end position="281"/>
    </location>
</feature>
<evidence type="ECO:0000259" key="13">
    <source>
        <dbReference type="PROSITE" id="PS50112"/>
    </source>
</evidence>
<accession>A0A4S3TMM2</accession>
<keyword evidence="9" id="KW-1133">Transmembrane helix</keyword>
<dbReference type="SMART" id="SM00091">
    <property type="entry name" value="PAS"/>
    <property type="match status" value="1"/>
</dbReference>
<keyword evidence="4" id="KW-0808">Transferase</keyword>
<organism evidence="15 16">
    <name type="scientific">Salinadaptatus halalkaliphilus</name>
    <dbReference type="NCBI Taxonomy" id="2419781"/>
    <lineage>
        <taxon>Archaea</taxon>
        <taxon>Methanobacteriati</taxon>
        <taxon>Methanobacteriota</taxon>
        <taxon>Stenosarchaea group</taxon>
        <taxon>Halobacteria</taxon>
        <taxon>Halobacteriales</taxon>
        <taxon>Natrialbaceae</taxon>
        <taxon>Salinadaptatus</taxon>
    </lineage>
</organism>
<protein>
    <recommendedName>
        <fullName evidence="3">histidine kinase</fullName>
        <ecNumber evidence="3">2.7.13.3</ecNumber>
    </recommendedName>
</protein>
<dbReference type="NCBIfam" id="TIGR00229">
    <property type="entry name" value="sensory_box"/>
    <property type="match status" value="1"/>
</dbReference>
<evidence type="ECO:0000259" key="12">
    <source>
        <dbReference type="PROSITE" id="PS50109"/>
    </source>
</evidence>
<comment type="catalytic activity">
    <reaction evidence="1">
        <text>ATP + protein L-histidine = ADP + protein N-phospho-L-histidine.</text>
        <dbReference type="EC" id="2.7.13.3"/>
    </reaction>
</comment>
<dbReference type="InterPro" id="IPR036097">
    <property type="entry name" value="HisK_dim/P_sf"/>
</dbReference>
<dbReference type="InterPro" id="IPR036890">
    <property type="entry name" value="HATPase_C_sf"/>
</dbReference>
<dbReference type="InterPro" id="IPR050351">
    <property type="entry name" value="BphY/WalK/GraS-like"/>
</dbReference>
<evidence type="ECO:0000256" key="5">
    <source>
        <dbReference type="ARBA" id="ARBA00022692"/>
    </source>
</evidence>
<dbReference type="SUPFAM" id="SSF55785">
    <property type="entry name" value="PYP-like sensor domain (PAS domain)"/>
    <property type="match status" value="1"/>
</dbReference>